<feature type="coiled-coil region" evidence="2">
    <location>
        <begin position="335"/>
        <end position="369"/>
    </location>
</feature>
<accession>A0A2S6IST3</accession>
<dbReference type="RefSeq" id="WP_245886532.1">
    <property type="nucleotide sequence ID" value="NZ_PTJD01000004.1"/>
</dbReference>
<dbReference type="GO" id="GO:0016791">
    <property type="term" value="F:phosphatase activity"/>
    <property type="evidence" value="ECO:0007669"/>
    <property type="project" value="TreeGrafter"/>
</dbReference>
<evidence type="ECO:0000259" key="4">
    <source>
        <dbReference type="SMART" id="SM00331"/>
    </source>
</evidence>
<dbReference type="Gene3D" id="3.30.450.40">
    <property type="match status" value="1"/>
</dbReference>
<name>A0A2S6IST3_9ACTN</name>
<dbReference type="Pfam" id="PF13185">
    <property type="entry name" value="GAF_2"/>
    <property type="match status" value="1"/>
</dbReference>
<dbReference type="SUPFAM" id="SSF55781">
    <property type="entry name" value="GAF domain-like"/>
    <property type="match status" value="1"/>
</dbReference>
<dbReference type="InterPro" id="IPR029016">
    <property type="entry name" value="GAF-like_dom_sf"/>
</dbReference>
<proteinExistence type="predicted"/>
<reference evidence="5 6" key="1">
    <citation type="submission" date="2018-02" db="EMBL/GenBank/DDBJ databases">
        <title>Genomic Encyclopedia of Archaeal and Bacterial Type Strains, Phase II (KMG-II): from individual species to whole genera.</title>
        <authorList>
            <person name="Goeker M."/>
        </authorList>
    </citation>
    <scope>NUCLEOTIDE SEQUENCE [LARGE SCALE GENOMIC DNA]</scope>
    <source>
        <strain evidence="5 6">DSM 22857</strain>
    </source>
</reference>
<dbReference type="InterPro" id="IPR003018">
    <property type="entry name" value="GAF"/>
</dbReference>
<organism evidence="5 6">
    <name type="scientific">Kineococcus xinjiangensis</name>
    <dbReference type="NCBI Taxonomy" id="512762"/>
    <lineage>
        <taxon>Bacteria</taxon>
        <taxon>Bacillati</taxon>
        <taxon>Actinomycetota</taxon>
        <taxon>Actinomycetes</taxon>
        <taxon>Kineosporiales</taxon>
        <taxon>Kineosporiaceae</taxon>
        <taxon>Kineococcus</taxon>
    </lineage>
</organism>
<dbReference type="SMART" id="SM00331">
    <property type="entry name" value="PP2C_SIG"/>
    <property type="match status" value="1"/>
</dbReference>
<dbReference type="EMBL" id="PTJD01000004">
    <property type="protein sequence ID" value="PPK97307.1"/>
    <property type="molecule type" value="Genomic_DNA"/>
</dbReference>
<evidence type="ECO:0000313" key="5">
    <source>
        <dbReference type="EMBL" id="PPK97307.1"/>
    </source>
</evidence>
<evidence type="ECO:0000259" key="3">
    <source>
        <dbReference type="SMART" id="SM00065"/>
    </source>
</evidence>
<dbReference type="Gene3D" id="3.60.40.10">
    <property type="entry name" value="PPM-type phosphatase domain"/>
    <property type="match status" value="1"/>
</dbReference>
<dbReference type="PANTHER" id="PTHR43156:SF2">
    <property type="entry name" value="STAGE II SPORULATION PROTEIN E"/>
    <property type="match status" value="1"/>
</dbReference>
<protein>
    <submittedName>
        <fullName evidence="5">Serine phosphatase RsbU (Regulator of sigma subunit)</fullName>
    </submittedName>
</protein>
<dbReference type="InterPro" id="IPR036457">
    <property type="entry name" value="PPM-type-like_dom_sf"/>
</dbReference>
<dbReference type="Pfam" id="PF08448">
    <property type="entry name" value="PAS_4"/>
    <property type="match status" value="1"/>
</dbReference>
<gene>
    <name evidence="5" type="ORF">CLV92_104127</name>
</gene>
<dbReference type="SUPFAM" id="SSF55785">
    <property type="entry name" value="PYP-like sensor domain (PAS domain)"/>
    <property type="match status" value="1"/>
</dbReference>
<evidence type="ECO:0000313" key="6">
    <source>
        <dbReference type="Proteomes" id="UP000239485"/>
    </source>
</evidence>
<dbReference type="Pfam" id="PF07228">
    <property type="entry name" value="SpoIIE"/>
    <property type="match status" value="1"/>
</dbReference>
<keyword evidence="6" id="KW-1185">Reference proteome</keyword>
<evidence type="ECO:0000256" key="1">
    <source>
        <dbReference type="ARBA" id="ARBA00022801"/>
    </source>
</evidence>
<dbReference type="Gene3D" id="3.30.450.20">
    <property type="entry name" value="PAS domain"/>
    <property type="match status" value="1"/>
</dbReference>
<keyword evidence="1" id="KW-0378">Hydrolase</keyword>
<dbReference type="PANTHER" id="PTHR43156">
    <property type="entry name" value="STAGE II SPORULATION PROTEIN E-RELATED"/>
    <property type="match status" value="1"/>
</dbReference>
<sequence length="620" mass="66857">MADEVAGELPDVDFATVFDEAPAPFLLLTPDFVIVHANRARLEATATTLEGTVGRNLFDAFPGRPGDPASEGMRALRASLERARDSGLPDVMPITKYDIAMPDGGYVERYWSPRNVPILDERGRVVLLLHRADDITEYVRDRDEARLEAARGSRLRERVTQVESDLFARTRDLESANVRLREAGERQRRTARRLAGLAALASELAETETTEGLLGALFRHTRPATGAAAVLAGIAREEGRLELVDSLGDRSPLHGRLLPADSSLAVAVAARGERVLVPDIAQAPPVPAEAEQVVEEAALRAWAALPLRASGRLLGAVAFGWEQPQAFDTDETELLEAVAAQCAQALERLRRLEEERQRASATRTLAETLQRSLLTDPPQPDHLHIVVRYAPAAQEAHVGGDWYDAFPSRDGATHLVIGDVTGHDRFAAAAMGQLRNMLRGIAHALDRPPAGVLTALDTALADLGSTTLATALLARVEQTPAEAAAGLRTLRWSNAGHPPPLLLQPGEPARLLTRPEDVMLGLAPHVPRSDHTEVLHPGATVVLYTDGLVERRGEALDTGLRRLVEAAGRLERLPLQALCDALIADLAPAAEDDVALLAVRAHPEDRPRPPEAGPVKHPAG</sequence>
<evidence type="ECO:0000256" key="2">
    <source>
        <dbReference type="SAM" id="Coils"/>
    </source>
</evidence>
<dbReference type="InterPro" id="IPR013656">
    <property type="entry name" value="PAS_4"/>
</dbReference>
<dbReference type="AlphaFoldDB" id="A0A2S6IST3"/>
<comment type="caution">
    <text evidence="5">The sequence shown here is derived from an EMBL/GenBank/DDBJ whole genome shotgun (WGS) entry which is preliminary data.</text>
</comment>
<dbReference type="SMART" id="SM00065">
    <property type="entry name" value="GAF"/>
    <property type="match status" value="1"/>
</dbReference>
<keyword evidence="2" id="KW-0175">Coiled coil</keyword>
<feature type="domain" description="GAF" evidence="3">
    <location>
        <begin position="209"/>
        <end position="356"/>
    </location>
</feature>
<dbReference type="InterPro" id="IPR035965">
    <property type="entry name" value="PAS-like_dom_sf"/>
</dbReference>
<dbReference type="Proteomes" id="UP000239485">
    <property type="component" value="Unassembled WGS sequence"/>
</dbReference>
<dbReference type="InterPro" id="IPR052016">
    <property type="entry name" value="Bact_Sigma-Reg"/>
</dbReference>
<dbReference type="InterPro" id="IPR001932">
    <property type="entry name" value="PPM-type_phosphatase-like_dom"/>
</dbReference>
<feature type="domain" description="PPM-type phosphatase" evidence="4">
    <location>
        <begin position="383"/>
        <end position="601"/>
    </location>
</feature>
<dbReference type="SUPFAM" id="SSF81606">
    <property type="entry name" value="PP2C-like"/>
    <property type="match status" value="1"/>
</dbReference>